<evidence type="ECO:0000313" key="7">
    <source>
        <dbReference type="Ensembl" id="ENSMMDP00005031555.1"/>
    </source>
</evidence>
<dbReference type="SUPFAM" id="SSF103473">
    <property type="entry name" value="MFS general substrate transporter"/>
    <property type="match status" value="1"/>
</dbReference>
<dbReference type="Proteomes" id="UP000472263">
    <property type="component" value="Chromosome 20"/>
</dbReference>
<dbReference type="InParanoid" id="A0A667YMD8"/>
<dbReference type="GO" id="GO:0022857">
    <property type="term" value="F:transmembrane transporter activity"/>
    <property type="evidence" value="ECO:0007669"/>
    <property type="project" value="InterPro"/>
</dbReference>
<feature type="transmembrane region" description="Helical" evidence="5">
    <location>
        <begin position="155"/>
        <end position="173"/>
    </location>
</feature>
<dbReference type="AlphaFoldDB" id="A0A667YMD8"/>
<feature type="transmembrane region" description="Helical" evidence="5">
    <location>
        <begin position="179"/>
        <end position="200"/>
    </location>
</feature>
<name>A0A667YMD8_9TELE</name>
<evidence type="ECO:0000256" key="5">
    <source>
        <dbReference type="SAM" id="Phobius"/>
    </source>
</evidence>
<feature type="transmembrane region" description="Helical" evidence="5">
    <location>
        <begin position="351"/>
        <end position="372"/>
    </location>
</feature>
<feature type="transmembrane region" description="Helical" evidence="5">
    <location>
        <begin position="379"/>
        <end position="398"/>
    </location>
</feature>
<keyword evidence="4 5" id="KW-0472">Membrane</keyword>
<evidence type="ECO:0000256" key="1">
    <source>
        <dbReference type="ARBA" id="ARBA00004141"/>
    </source>
</evidence>
<feature type="transmembrane region" description="Helical" evidence="5">
    <location>
        <begin position="131"/>
        <end position="148"/>
    </location>
</feature>
<feature type="transmembrane region" description="Helical" evidence="5">
    <location>
        <begin position="241"/>
        <end position="261"/>
    </location>
</feature>
<feature type="transmembrane region" description="Helical" evidence="5">
    <location>
        <begin position="21"/>
        <end position="41"/>
    </location>
</feature>
<feature type="domain" description="Major facilitator superfamily (MFS) profile" evidence="6">
    <location>
        <begin position="21"/>
        <end position="515"/>
    </location>
</feature>
<dbReference type="GO" id="GO:0016020">
    <property type="term" value="C:membrane"/>
    <property type="evidence" value="ECO:0007669"/>
    <property type="project" value="UniProtKB-SubCell"/>
</dbReference>
<dbReference type="Ensembl" id="ENSMMDT00005032270.1">
    <property type="protein sequence ID" value="ENSMMDP00005031555.1"/>
    <property type="gene ID" value="ENSMMDG00005014892.1"/>
</dbReference>
<evidence type="ECO:0000313" key="8">
    <source>
        <dbReference type="Proteomes" id="UP000472263"/>
    </source>
</evidence>
<sequence length="515" mass="57430">MNNFGQILQEIGEFGVFQKRLLFALCIPNFFVAFDVIGQVFTGMSFPHHCDTDWILKPGPNLTYDRQKNLTLPVNQDGEFESCEMFKPVDLDLETIEAYGINSTTKCVAGWDYEKPDGASSIVTEVEASQSIYMAGLLVGALMFGAMADRFGRRFVVLLAVLLLLLFGVGAAFSPNIYVYIALKFLGGTSISGIVANSFVIGAEWTDSSRVAFCTIVVHSFFPVGLMVLSAVAYLIRDWRILQLVLFSPLLLVLVIYCWILPESARWLMTQGRKEELQKEIKRAARVNGKNVPEALLDKIESASKKGSMLDIFRISYLRKRALIMSSVWLGTSLVYYGLSLNVGSFGLDIYLTQFIFGIVELPARLGSLPLLRFFGRRICQAGFLLFAGLACLVILAIPEGNLVGELVILWNLRCICHICINRCLPDDCLFIFFLRTTKEPKKKTKQKKNFCIVEHIRSLCNSQLAHACLTNPSFSDSDLPVVVTVIAVLGKFAATASFSTVYVYTAELYPTFLR</sequence>
<reference evidence="7" key="1">
    <citation type="submission" date="2019-06" db="EMBL/GenBank/DDBJ databases">
        <authorList>
            <consortium name="Wellcome Sanger Institute Data Sharing"/>
        </authorList>
    </citation>
    <scope>NUCLEOTIDE SEQUENCE [LARGE SCALE GENOMIC DNA]</scope>
</reference>
<organism evidence="7 8">
    <name type="scientific">Myripristis murdjan</name>
    <name type="common">pinecone soldierfish</name>
    <dbReference type="NCBI Taxonomy" id="586833"/>
    <lineage>
        <taxon>Eukaryota</taxon>
        <taxon>Metazoa</taxon>
        <taxon>Chordata</taxon>
        <taxon>Craniata</taxon>
        <taxon>Vertebrata</taxon>
        <taxon>Euteleostomi</taxon>
        <taxon>Actinopterygii</taxon>
        <taxon>Neopterygii</taxon>
        <taxon>Teleostei</taxon>
        <taxon>Neoteleostei</taxon>
        <taxon>Acanthomorphata</taxon>
        <taxon>Holocentriformes</taxon>
        <taxon>Holocentridae</taxon>
        <taxon>Myripristis</taxon>
    </lineage>
</organism>
<evidence type="ECO:0000256" key="3">
    <source>
        <dbReference type="ARBA" id="ARBA00022989"/>
    </source>
</evidence>
<feature type="transmembrane region" description="Helical" evidence="5">
    <location>
        <begin position="212"/>
        <end position="235"/>
    </location>
</feature>
<dbReference type="Gene3D" id="1.20.1250.20">
    <property type="entry name" value="MFS general substrate transporter like domains"/>
    <property type="match status" value="1"/>
</dbReference>
<keyword evidence="8" id="KW-1185">Reference proteome</keyword>
<reference evidence="7" key="3">
    <citation type="submission" date="2025-09" db="UniProtKB">
        <authorList>
            <consortium name="Ensembl"/>
        </authorList>
    </citation>
    <scope>IDENTIFICATION</scope>
</reference>
<dbReference type="PANTHER" id="PTHR24064">
    <property type="entry name" value="SOLUTE CARRIER FAMILY 22 MEMBER"/>
    <property type="match status" value="1"/>
</dbReference>
<feature type="transmembrane region" description="Helical" evidence="5">
    <location>
        <begin position="322"/>
        <end position="339"/>
    </location>
</feature>
<dbReference type="Pfam" id="PF00083">
    <property type="entry name" value="Sugar_tr"/>
    <property type="match status" value="1"/>
</dbReference>
<evidence type="ECO:0000256" key="4">
    <source>
        <dbReference type="ARBA" id="ARBA00023136"/>
    </source>
</evidence>
<keyword evidence="2 5" id="KW-0812">Transmembrane</keyword>
<keyword evidence="3 5" id="KW-1133">Transmembrane helix</keyword>
<comment type="subcellular location">
    <subcellularLocation>
        <location evidence="1">Membrane</location>
        <topology evidence="1">Multi-pass membrane protein</topology>
    </subcellularLocation>
</comment>
<feature type="transmembrane region" description="Helical" evidence="5">
    <location>
        <begin position="482"/>
        <end position="505"/>
    </location>
</feature>
<evidence type="ECO:0000259" key="6">
    <source>
        <dbReference type="PROSITE" id="PS50850"/>
    </source>
</evidence>
<dbReference type="InterPro" id="IPR036259">
    <property type="entry name" value="MFS_trans_sf"/>
</dbReference>
<protein>
    <submittedName>
        <fullName evidence="7">Solute carrier family 22 member 13b</fullName>
    </submittedName>
</protein>
<dbReference type="GeneTree" id="ENSGT00940000154607"/>
<dbReference type="InterPro" id="IPR005828">
    <property type="entry name" value="MFS_sugar_transport-like"/>
</dbReference>
<evidence type="ECO:0000256" key="2">
    <source>
        <dbReference type="ARBA" id="ARBA00022692"/>
    </source>
</evidence>
<gene>
    <name evidence="7" type="primary">SLC22A13</name>
    <name evidence="7" type="synonym">slc22a13b</name>
</gene>
<reference evidence="7" key="2">
    <citation type="submission" date="2025-08" db="UniProtKB">
        <authorList>
            <consortium name="Ensembl"/>
        </authorList>
    </citation>
    <scope>IDENTIFICATION</scope>
</reference>
<proteinExistence type="predicted"/>
<dbReference type="PROSITE" id="PS50850">
    <property type="entry name" value="MFS"/>
    <property type="match status" value="1"/>
</dbReference>
<accession>A0A667YMD8</accession>
<dbReference type="InterPro" id="IPR020846">
    <property type="entry name" value="MFS_dom"/>
</dbReference>